<dbReference type="EMBL" id="VJMG01000008">
    <property type="protein sequence ID" value="TRL41840.1"/>
    <property type="molecule type" value="Genomic_DNA"/>
</dbReference>
<name>A0A549TGH6_9HYPH</name>
<evidence type="ECO:0000256" key="7">
    <source>
        <dbReference type="SAM" id="MobiDB-lite"/>
    </source>
</evidence>
<keyword evidence="11" id="KW-1185">Reference proteome</keyword>
<comment type="cofactor">
    <cofactor evidence="1">
        <name>Zn(2+)</name>
        <dbReference type="ChEBI" id="CHEBI:29105"/>
    </cofactor>
</comment>
<sequence length="445" mass="47326">MSVAKPKKNHIFDAGPSRPVLILASRERIRHMTIRPVMTIAAAGLFTLLTVGSIGSAAYLAWRDDLLGAASERQARLQQDYEDRITTLRAEIERITSRQMIEQRTVQARMDQLLRQQTALVLRHDKLEGLVQRAEASGLSVPETADEGAQPLSASAFAPAGAADRTGRAASEGIRAIDRLLKPDLRLGDHAPSATGSSAQPSKDAASATLSRVSLSLDALDQQQQARVFSLTRQADRTADAIATIMRRTGVSVGLAADGRSQRDKGVGGPFVPPLKDGMMDDSFDAAANALDVALTRLEAVRRAATTLPYGNPAPGREITSGFGNRIDPFLGRLALHAGVDFQAETGQRVRSTGAGRIVAAGESGGYGNMVDIDHGQGLVTRYGHLSRILVREGDTVAAGDVIGLAGSTGRSTAPHVHYEVHQDGQPIDPATFLNAGLKLKAYLQ</sequence>
<keyword evidence="2" id="KW-0645">Protease</keyword>
<proteinExistence type="predicted"/>
<feature type="region of interest" description="Disordered" evidence="7">
    <location>
        <begin position="187"/>
        <end position="207"/>
    </location>
</feature>
<dbReference type="GO" id="GO:0004222">
    <property type="term" value="F:metalloendopeptidase activity"/>
    <property type="evidence" value="ECO:0007669"/>
    <property type="project" value="TreeGrafter"/>
</dbReference>
<reference evidence="10 11" key="1">
    <citation type="submission" date="2019-07" db="EMBL/GenBank/DDBJ databases">
        <title>Ln-dependent methylotrophs.</title>
        <authorList>
            <person name="Tani A."/>
        </authorList>
    </citation>
    <scope>NUCLEOTIDE SEQUENCE [LARGE SCALE GENOMIC DNA]</scope>
    <source>
        <strain evidence="10 11">SM12</strain>
    </source>
</reference>
<dbReference type="SUPFAM" id="SSF51261">
    <property type="entry name" value="Duplicated hybrid motif"/>
    <property type="match status" value="1"/>
</dbReference>
<organism evidence="10 11">
    <name type="scientific">Rhizobium straminoryzae</name>
    <dbReference type="NCBI Taxonomy" id="1387186"/>
    <lineage>
        <taxon>Bacteria</taxon>
        <taxon>Pseudomonadati</taxon>
        <taxon>Pseudomonadota</taxon>
        <taxon>Alphaproteobacteria</taxon>
        <taxon>Hyphomicrobiales</taxon>
        <taxon>Rhizobiaceae</taxon>
        <taxon>Rhizobium/Agrobacterium group</taxon>
        <taxon>Rhizobium</taxon>
    </lineage>
</organism>
<protein>
    <submittedName>
        <fullName evidence="10">M23 family metallopeptidase</fullName>
    </submittedName>
</protein>
<dbReference type="PANTHER" id="PTHR21666:SF288">
    <property type="entry name" value="CELL DIVISION PROTEIN YTFB"/>
    <property type="match status" value="1"/>
</dbReference>
<keyword evidence="8" id="KW-1133">Transmembrane helix</keyword>
<evidence type="ECO:0000256" key="3">
    <source>
        <dbReference type="ARBA" id="ARBA00022723"/>
    </source>
</evidence>
<dbReference type="AlphaFoldDB" id="A0A549TGH6"/>
<keyword evidence="8" id="KW-0812">Transmembrane</keyword>
<evidence type="ECO:0000256" key="6">
    <source>
        <dbReference type="ARBA" id="ARBA00023049"/>
    </source>
</evidence>
<dbReference type="Proteomes" id="UP000316801">
    <property type="component" value="Unassembled WGS sequence"/>
</dbReference>
<evidence type="ECO:0000256" key="5">
    <source>
        <dbReference type="ARBA" id="ARBA00022833"/>
    </source>
</evidence>
<keyword evidence="5" id="KW-0862">Zinc</keyword>
<dbReference type="GO" id="GO:0046872">
    <property type="term" value="F:metal ion binding"/>
    <property type="evidence" value="ECO:0007669"/>
    <property type="project" value="UniProtKB-KW"/>
</dbReference>
<keyword evidence="4" id="KW-0378">Hydrolase</keyword>
<evidence type="ECO:0000256" key="8">
    <source>
        <dbReference type="SAM" id="Phobius"/>
    </source>
</evidence>
<feature type="transmembrane region" description="Helical" evidence="8">
    <location>
        <begin position="37"/>
        <end position="62"/>
    </location>
</feature>
<evidence type="ECO:0000259" key="9">
    <source>
        <dbReference type="Pfam" id="PF01551"/>
    </source>
</evidence>
<gene>
    <name evidence="10" type="ORF">FNA46_02920</name>
</gene>
<accession>A0A549TGH6</accession>
<dbReference type="Pfam" id="PF01551">
    <property type="entry name" value="Peptidase_M23"/>
    <property type="match status" value="1"/>
</dbReference>
<keyword evidence="6" id="KW-0482">Metalloprotease</keyword>
<evidence type="ECO:0000256" key="4">
    <source>
        <dbReference type="ARBA" id="ARBA00022801"/>
    </source>
</evidence>
<evidence type="ECO:0000256" key="2">
    <source>
        <dbReference type="ARBA" id="ARBA00022670"/>
    </source>
</evidence>
<dbReference type="InterPro" id="IPR016047">
    <property type="entry name" value="M23ase_b-sheet_dom"/>
</dbReference>
<dbReference type="CDD" id="cd12797">
    <property type="entry name" value="M23_peptidase"/>
    <property type="match status" value="1"/>
</dbReference>
<dbReference type="GO" id="GO:0006508">
    <property type="term" value="P:proteolysis"/>
    <property type="evidence" value="ECO:0007669"/>
    <property type="project" value="UniProtKB-KW"/>
</dbReference>
<dbReference type="PANTHER" id="PTHR21666">
    <property type="entry name" value="PEPTIDASE-RELATED"/>
    <property type="match status" value="1"/>
</dbReference>
<dbReference type="InterPro" id="IPR050570">
    <property type="entry name" value="Cell_wall_metabolism_enzyme"/>
</dbReference>
<feature type="domain" description="M23ase beta-sheet core" evidence="9">
    <location>
        <begin position="336"/>
        <end position="430"/>
    </location>
</feature>
<evidence type="ECO:0000313" key="11">
    <source>
        <dbReference type="Proteomes" id="UP000316801"/>
    </source>
</evidence>
<evidence type="ECO:0000313" key="10">
    <source>
        <dbReference type="EMBL" id="TRL41840.1"/>
    </source>
</evidence>
<evidence type="ECO:0000256" key="1">
    <source>
        <dbReference type="ARBA" id="ARBA00001947"/>
    </source>
</evidence>
<dbReference type="FunFam" id="2.70.70.10:FF:000006">
    <property type="entry name" value="M23 family peptidase"/>
    <property type="match status" value="1"/>
</dbReference>
<comment type="caution">
    <text evidence="10">The sequence shown here is derived from an EMBL/GenBank/DDBJ whole genome shotgun (WGS) entry which is preliminary data.</text>
</comment>
<dbReference type="InterPro" id="IPR011055">
    <property type="entry name" value="Dup_hybrid_motif"/>
</dbReference>
<dbReference type="Gene3D" id="2.70.70.10">
    <property type="entry name" value="Glucose Permease (Domain IIA)"/>
    <property type="match status" value="1"/>
</dbReference>
<keyword evidence="3" id="KW-0479">Metal-binding</keyword>
<keyword evidence="8" id="KW-0472">Membrane</keyword>